<dbReference type="EMBL" id="CP031226">
    <property type="protein sequence ID" value="AXH59823.1"/>
    <property type="molecule type" value="Genomic_DNA"/>
</dbReference>
<protein>
    <submittedName>
        <fullName evidence="1">Uncharacterized protein</fullName>
    </submittedName>
</protein>
<evidence type="ECO:0000313" key="1">
    <source>
        <dbReference type="EMBL" id="AXH59823.1"/>
    </source>
</evidence>
<accession>A0AAD0PW38</accession>
<keyword evidence="1" id="KW-0614">Plasmid</keyword>
<sequence>MQGLFMVFFGFRRILTSLVDALCLAYYQNEALYYLKGVSAEKDGVRWVGKDLTVLSTLIQKHSWMLDDYFSFVFICTSPEGRYAEVKIDDAGNAELKTLSQGDISKILTQQYPKITPGYQGRHMERYRIS</sequence>
<proteinExistence type="predicted"/>
<evidence type="ECO:0000313" key="2">
    <source>
        <dbReference type="Proteomes" id="UP000006426"/>
    </source>
</evidence>
<geneLocation type="plasmid" evidence="2">
    <name>pmppla107</name>
</geneLocation>
<reference evidence="1 2" key="1">
    <citation type="journal article" date="2011" name="PLoS Pathog.">
        <title>Dynamic evolution of pathogenicity revealed by sequencing and comparative genomics of 19 Pseudomonas syringae isolates.</title>
        <authorList>
            <person name="Baltrus D.A."/>
            <person name="Nishimura M.T."/>
            <person name="Romanchuk A."/>
            <person name="Chang J.H."/>
            <person name="Mukhtar M.S."/>
            <person name="Cherkis K."/>
            <person name="Roach J."/>
            <person name="Grant S.R."/>
            <person name="Jones C.D."/>
            <person name="Dangl J.L."/>
        </authorList>
    </citation>
    <scope>NUCLEOTIDE SEQUENCE [LARGE SCALE GENOMIC DNA]</scope>
    <source>
        <strain evidence="1 2">M301315</strain>
    </source>
</reference>
<dbReference type="Proteomes" id="UP000006426">
    <property type="component" value="Plasmid pmppla107"/>
</dbReference>
<gene>
    <name evidence="1" type="ORF">PLA107_031865</name>
</gene>
<dbReference type="GeneID" id="39474342"/>
<name>A0AAD0PW38_PSEAV</name>
<dbReference type="RefSeq" id="WP_005741891.1">
    <property type="nucleotide sequence ID" value="NZ_CP031226.1"/>
</dbReference>
<dbReference type="AlphaFoldDB" id="A0AAD0PW38"/>
<organism evidence="1 2">
    <name type="scientific">Pseudomonas amygdali pv. lachrymans str. M301315</name>
    <dbReference type="NCBI Taxonomy" id="629260"/>
    <lineage>
        <taxon>Bacteria</taxon>
        <taxon>Pseudomonadati</taxon>
        <taxon>Pseudomonadota</taxon>
        <taxon>Gammaproteobacteria</taxon>
        <taxon>Pseudomonadales</taxon>
        <taxon>Pseudomonadaceae</taxon>
        <taxon>Pseudomonas</taxon>
        <taxon>Pseudomonas amygdali</taxon>
    </lineage>
</organism>